<comment type="caution">
    <text evidence="1">The sequence shown here is derived from an EMBL/GenBank/DDBJ whole genome shotgun (WGS) entry which is preliminary data.</text>
</comment>
<accession>A0ABP9KVX1</accession>
<evidence type="ECO:0000313" key="1">
    <source>
        <dbReference type="EMBL" id="GAA5064837.1"/>
    </source>
</evidence>
<name>A0ABP9KVX1_9ACTN</name>
<keyword evidence="2" id="KW-1185">Reference proteome</keyword>
<reference evidence="2" key="1">
    <citation type="journal article" date="2019" name="Int. J. Syst. Evol. Microbiol.">
        <title>The Global Catalogue of Microorganisms (GCM) 10K type strain sequencing project: providing services to taxonomists for standard genome sequencing and annotation.</title>
        <authorList>
            <consortium name="The Broad Institute Genomics Platform"/>
            <consortium name="The Broad Institute Genome Sequencing Center for Infectious Disease"/>
            <person name="Wu L."/>
            <person name="Ma J."/>
        </authorList>
    </citation>
    <scope>NUCLEOTIDE SEQUENCE [LARGE SCALE GENOMIC DNA]</scope>
    <source>
        <strain evidence="2">JCM 18410</strain>
    </source>
</reference>
<organism evidence="1 2">
    <name type="scientific">Streptomyces similanensis</name>
    <dbReference type="NCBI Taxonomy" id="1274988"/>
    <lineage>
        <taxon>Bacteria</taxon>
        <taxon>Bacillati</taxon>
        <taxon>Actinomycetota</taxon>
        <taxon>Actinomycetes</taxon>
        <taxon>Kitasatosporales</taxon>
        <taxon>Streptomycetaceae</taxon>
        <taxon>Streptomyces</taxon>
    </lineage>
</organism>
<gene>
    <name evidence="1" type="ORF">GCM10023336_45370</name>
</gene>
<proteinExistence type="predicted"/>
<evidence type="ECO:0000313" key="2">
    <source>
        <dbReference type="Proteomes" id="UP001500124"/>
    </source>
</evidence>
<dbReference type="EMBL" id="BAABKC010000066">
    <property type="protein sequence ID" value="GAA5064837.1"/>
    <property type="molecule type" value="Genomic_DNA"/>
</dbReference>
<sequence>MLPLASEEAFRLRSVGEAFDGAVGHLELTPDGTAAVAGFQQRVDRGMPGSDAVGEPLAPP</sequence>
<dbReference type="Proteomes" id="UP001500124">
    <property type="component" value="Unassembled WGS sequence"/>
</dbReference>
<protein>
    <submittedName>
        <fullName evidence="1">Uncharacterized protein</fullName>
    </submittedName>
</protein>